<evidence type="ECO:0000259" key="1">
    <source>
        <dbReference type="Pfam" id="PF16793"/>
    </source>
</evidence>
<organism evidence="2 3">
    <name type="scientific">Crateriforma conspicua</name>
    <dbReference type="NCBI Taxonomy" id="2527996"/>
    <lineage>
        <taxon>Bacteria</taxon>
        <taxon>Pseudomonadati</taxon>
        <taxon>Planctomycetota</taxon>
        <taxon>Planctomycetia</taxon>
        <taxon>Planctomycetales</taxon>
        <taxon>Planctomycetaceae</taxon>
        <taxon>Crateriforma</taxon>
    </lineage>
</organism>
<dbReference type="RefSeq" id="WP_197137975.1">
    <property type="nucleotide sequence ID" value="NZ_SJPZ01000002.1"/>
</dbReference>
<proteinExistence type="predicted"/>
<feature type="domain" description="RepB-like DNA primase" evidence="1">
    <location>
        <begin position="83"/>
        <end position="175"/>
    </location>
</feature>
<sequence>MSPAQQLTLFISKQFDQEDLVEIRAIKNLPDGSTSVVKQSWQTACATQLLHNSLRRLNRNGVNIYFGVNPRVERQGSKRAIHCCRSVWVDLDDLSIDEAKRRWSGVLPEPSMMISSGHGIHAYWKLTEPVDVQSDDSRRCFESMLKSLYAELGADSTQDVSRLLRLPGLDNVKSTPIPCELIHSGGPTVPLSTFNRWFAAGDSRAAAESSPTVLEKATLPTTADVTPRMRRVIASLDQSSDDRSRRDFAVVCKLLRLGLSPAEIKSLVAGRSKFTTTTYLDITIENAVAAVFGKT</sequence>
<dbReference type="AlphaFoldDB" id="A0A5C6FK59"/>
<evidence type="ECO:0000313" key="2">
    <source>
        <dbReference type="EMBL" id="TWU62367.1"/>
    </source>
</evidence>
<dbReference type="Proteomes" id="UP000316476">
    <property type="component" value="Unassembled WGS sequence"/>
</dbReference>
<dbReference type="Pfam" id="PF16793">
    <property type="entry name" value="RepB_primase"/>
    <property type="match status" value="1"/>
</dbReference>
<dbReference type="InterPro" id="IPR039459">
    <property type="entry name" value="RepB-like_DNA_primase_dom"/>
</dbReference>
<comment type="caution">
    <text evidence="2">The sequence shown here is derived from an EMBL/GenBank/DDBJ whole genome shotgun (WGS) entry which is preliminary data.</text>
</comment>
<gene>
    <name evidence="2" type="ORF">V7x_40960</name>
</gene>
<reference evidence="2 3" key="1">
    <citation type="submission" date="2019-02" db="EMBL/GenBank/DDBJ databases">
        <title>Deep-cultivation of Planctomycetes and their phenomic and genomic characterization uncovers novel biology.</title>
        <authorList>
            <person name="Wiegand S."/>
            <person name="Jogler M."/>
            <person name="Boedeker C."/>
            <person name="Pinto D."/>
            <person name="Vollmers J."/>
            <person name="Rivas-Marin E."/>
            <person name="Kohn T."/>
            <person name="Peeters S.H."/>
            <person name="Heuer A."/>
            <person name="Rast P."/>
            <person name="Oberbeckmann S."/>
            <person name="Bunk B."/>
            <person name="Jeske O."/>
            <person name="Meyerdierks A."/>
            <person name="Storesund J.E."/>
            <person name="Kallscheuer N."/>
            <person name="Luecker S."/>
            <person name="Lage O.M."/>
            <person name="Pohl T."/>
            <person name="Merkel B.J."/>
            <person name="Hornburger P."/>
            <person name="Mueller R.-W."/>
            <person name="Bruemmer F."/>
            <person name="Labrenz M."/>
            <person name="Spormann A.M."/>
            <person name="Op Den Camp H."/>
            <person name="Overmann J."/>
            <person name="Amann R."/>
            <person name="Jetten M.S.M."/>
            <person name="Mascher T."/>
            <person name="Medema M.H."/>
            <person name="Devos D.P."/>
            <person name="Kaster A.-K."/>
            <person name="Ovreas L."/>
            <person name="Rohde M."/>
            <person name="Galperin M.Y."/>
            <person name="Jogler C."/>
        </authorList>
    </citation>
    <scope>NUCLEOTIDE SEQUENCE [LARGE SCALE GENOMIC DNA]</scope>
    <source>
        <strain evidence="2 3">V7</strain>
    </source>
</reference>
<name>A0A5C6FK59_9PLAN</name>
<accession>A0A5C6FK59</accession>
<dbReference type="EMBL" id="SJPZ01000002">
    <property type="protein sequence ID" value="TWU62367.1"/>
    <property type="molecule type" value="Genomic_DNA"/>
</dbReference>
<protein>
    <recommendedName>
        <fullName evidence="1">RepB-like DNA primase domain-containing protein</fullName>
    </recommendedName>
</protein>
<evidence type="ECO:0000313" key="3">
    <source>
        <dbReference type="Proteomes" id="UP000316476"/>
    </source>
</evidence>